<evidence type="ECO:0000313" key="2">
    <source>
        <dbReference type="EMBL" id="KAH7439563.1"/>
    </source>
</evidence>
<dbReference type="EMBL" id="CM035409">
    <property type="protein sequence ID" value="KAH7439563.1"/>
    <property type="molecule type" value="Genomic_DNA"/>
</dbReference>
<protein>
    <recommendedName>
        <fullName evidence="1">Retrovirus-related Pol polyprotein from transposon TNT 1-94-like beta-barrel domain-containing protein</fullName>
    </recommendedName>
</protein>
<organism evidence="2 3">
    <name type="scientific">Ceratopteris richardii</name>
    <name type="common">Triangle waterfern</name>
    <dbReference type="NCBI Taxonomy" id="49495"/>
    <lineage>
        <taxon>Eukaryota</taxon>
        <taxon>Viridiplantae</taxon>
        <taxon>Streptophyta</taxon>
        <taxon>Embryophyta</taxon>
        <taxon>Tracheophyta</taxon>
        <taxon>Polypodiopsida</taxon>
        <taxon>Polypodiidae</taxon>
        <taxon>Polypodiales</taxon>
        <taxon>Pteridineae</taxon>
        <taxon>Pteridaceae</taxon>
        <taxon>Parkerioideae</taxon>
        <taxon>Ceratopteris</taxon>
    </lineage>
</organism>
<dbReference type="AlphaFoldDB" id="A0A8T2V0R6"/>
<evidence type="ECO:0000259" key="1">
    <source>
        <dbReference type="Pfam" id="PF22936"/>
    </source>
</evidence>
<feature type="domain" description="Retrovirus-related Pol polyprotein from transposon TNT 1-94-like beta-barrel" evidence="1">
    <location>
        <begin position="4"/>
        <end position="57"/>
    </location>
</feature>
<accession>A0A8T2V0R6</accession>
<evidence type="ECO:0000313" key="3">
    <source>
        <dbReference type="Proteomes" id="UP000825935"/>
    </source>
</evidence>
<dbReference type="InterPro" id="IPR054722">
    <property type="entry name" value="PolX-like_BBD"/>
</dbReference>
<proteinExistence type="predicted"/>
<dbReference type="Proteomes" id="UP000825935">
    <property type="component" value="Chromosome 4"/>
</dbReference>
<gene>
    <name evidence="2" type="ORF">KP509_04G067200</name>
</gene>
<sequence length="60" mass="6712">MHTWILDSGASFHVTPHRELFSDYTEGRHGVVHLGDNYACDIAGIDTLQLKFQHGSVFAL</sequence>
<dbReference type="OrthoDB" id="2015125at2759"/>
<reference evidence="2" key="1">
    <citation type="submission" date="2021-08" db="EMBL/GenBank/DDBJ databases">
        <title>WGS assembly of Ceratopteris richardii.</title>
        <authorList>
            <person name="Marchant D.B."/>
            <person name="Chen G."/>
            <person name="Jenkins J."/>
            <person name="Shu S."/>
            <person name="Leebens-Mack J."/>
            <person name="Grimwood J."/>
            <person name="Schmutz J."/>
            <person name="Soltis P."/>
            <person name="Soltis D."/>
            <person name="Chen Z.-H."/>
        </authorList>
    </citation>
    <scope>NUCLEOTIDE SEQUENCE</scope>
    <source>
        <strain evidence="2">Whitten #5841</strain>
        <tissue evidence="2">Leaf</tissue>
    </source>
</reference>
<dbReference type="Pfam" id="PF22936">
    <property type="entry name" value="Pol_BBD"/>
    <property type="match status" value="1"/>
</dbReference>
<name>A0A8T2V0R6_CERRI</name>
<keyword evidence="3" id="KW-1185">Reference proteome</keyword>
<comment type="caution">
    <text evidence="2">The sequence shown here is derived from an EMBL/GenBank/DDBJ whole genome shotgun (WGS) entry which is preliminary data.</text>
</comment>